<protein>
    <submittedName>
        <fullName evidence="1">Uncharacterized protein</fullName>
    </submittedName>
</protein>
<organism evidence="1">
    <name type="scientific">bioreactor metagenome</name>
    <dbReference type="NCBI Taxonomy" id="1076179"/>
    <lineage>
        <taxon>unclassified sequences</taxon>
        <taxon>metagenomes</taxon>
        <taxon>ecological metagenomes</taxon>
    </lineage>
</organism>
<comment type="caution">
    <text evidence="1">The sequence shown here is derived from an EMBL/GenBank/DDBJ whole genome shotgun (WGS) entry which is preliminary data.</text>
</comment>
<name>A0A645G406_9ZZZZ</name>
<proteinExistence type="predicted"/>
<dbReference type="AlphaFoldDB" id="A0A645G406"/>
<reference evidence="1" key="1">
    <citation type="submission" date="2019-08" db="EMBL/GenBank/DDBJ databases">
        <authorList>
            <person name="Kucharzyk K."/>
            <person name="Murdoch R.W."/>
            <person name="Higgins S."/>
            <person name="Loffler F."/>
        </authorList>
    </citation>
    <scope>NUCLEOTIDE SEQUENCE</scope>
</reference>
<dbReference type="AntiFam" id="ANF00142">
    <property type="entry name" value="Shadow ORF (opposite yadG)"/>
</dbReference>
<sequence length="56" mass="6230">MGCQDDCGSLFDFPDNGPQLTPSQHIQPQRGLIQKENLRFGNQRHGDAEPSLHAAR</sequence>
<dbReference type="EMBL" id="VSSQ01069650">
    <property type="protein sequence ID" value="MPN21637.1"/>
    <property type="molecule type" value="Genomic_DNA"/>
</dbReference>
<accession>A0A645G406</accession>
<evidence type="ECO:0000313" key="1">
    <source>
        <dbReference type="EMBL" id="MPN21637.1"/>
    </source>
</evidence>
<gene>
    <name evidence="1" type="ORF">SDC9_169017</name>
</gene>